<protein>
    <submittedName>
        <fullName evidence="6">IclR family transcriptional regulator</fullName>
    </submittedName>
</protein>
<keyword evidence="2" id="KW-0238">DNA-binding</keyword>
<dbReference type="GO" id="GO:0003677">
    <property type="term" value="F:DNA binding"/>
    <property type="evidence" value="ECO:0007669"/>
    <property type="project" value="UniProtKB-KW"/>
</dbReference>
<dbReference type="SUPFAM" id="SSF46785">
    <property type="entry name" value="Winged helix' DNA-binding domain"/>
    <property type="match status" value="1"/>
</dbReference>
<keyword evidence="1" id="KW-0805">Transcription regulation</keyword>
<dbReference type="Gene3D" id="3.30.450.40">
    <property type="match status" value="1"/>
</dbReference>
<dbReference type="InterPro" id="IPR014757">
    <property type="entry name" value="Tscrpt_reg_IclR_C"/>
</dbReference>
<dbReference type="RefSeq" id="WP_059314788.1">
    <property type="nucleotide sequence ID" value="NZ_CP013987.1"/>
</dbReference>
<sequence length="257" mass="26681">MTNTFEEAPPRRQKVQAAEVGTDILKALAELAPSTSLSRLASHLDMPASKVHRYLQALIASGFAEQDPRTNHYGLGQAALFVGLAALGRLDVVKLAAPVLAALRDEVGETCFLAVWGNKGPTVVLVEQAVRAVTLVTQVGSVLPLLGSSTGLVFNAFLPDAETAALREEELRQPQAPSPASLDDSTRRLRETRLQPVHGLLMAGVNALSAPLLGVGGRLAGVLTVVGAAPGFTADTEGEAASRLEAAAQAISARLGG</sequence>
<keyword evidence="3" id="KW-0804">Transcription</keyword>
<dbReference type="Pfam" id="PF01614">
    <property type="entry name" value="IclR_C"/>
    <property type="match status" value="1"/>
</dbReference>
<dbReference type="InterPro" id="IPR036390">
    <property type="entry name" value="WH_DNA-bd_sf"/>
</dbReference>
<accession>A0A0U4W9F7</accession>
<dbReference type="PANTHER" id="PTHR30136:SF8">
    <property type="entry name" value="TRANSCRIPTIONAL REGULATORY PROTEIN"/>
    <property type="match status" value="1"/>
</dbReference>
<dbReference type="SMART" id="SM00346">
    <property type="entry name" value="HTH_ICLR"/>
    <property type="match status" value="1"/>
</dbReference>
<organism evidence="6 7">
    <name type="scientific">Pseudomonas oryzihabitans</name>
    <dbReference type="NCBI Taxonomy" id="47885"/>
    <lineage>
        <taxon>Bacteria</taxon>
        <taxon>Pseudomonadati</taxon>
        <taxon>Pseudomonadota</taxon>
        <taxon>Gammaproteobacteria</taxon>
        <taxon>Pseudomonadales</taxon>
        <taxon>Pseudomonadaceae</taxon>
        <taxon>Pseudomonas</taxon>
    </lineage>
</organism>
<gene>
    <name evidence="6" type="ORF">APT59_10475</name>
</gene>
<evidence type="ECO:0000313" key="7">
    <source>
        <dbReference type="Proteomes" id="UP000064137"/>
    </source>
</evidence>
<dbReference type="PANTHER" id="PTHR30136">
    <property type="entry name" value="HELIX-TURN-HELIX TRANSCRIPTIONAL REGULATOR, ICLR FAMILY"/>
    <property type="match status" value="1"/>
</dbReference>
<dbReference type="EMBL" id="CP013987">
    <property type="protein sequence ID" value="ALZ84597.1"/>
    <property type="molecule type" value="Genomic_DNA"/>
</dbReference>
<dbReference type="PROSITE" id="PS51078">
    <property type="entry name" value="ICLR_ED"/>
    <property type="match status" value="1"/>
</dbReference>
<dbReference type="Pfam" id="PF09339">
    <property type="entry name" value="HTH_IclR"/>
    <property type="match status" value="1"/>
</dbReference>
<evidence type="ECO:0000256" key="2">
    <source>
        <dbReference type="ARBA" id="ARBA00023125"/>
    </source>
</evidence>
<evidence type="ECO:0000256" key="3">
    <source>
        <dbReference type="ARBA" id="ARBA00023163"/>
    </source>
</evidence>
<evidence type="ECO:0000256" key="1">
    <source>
        <dbReference type="ARBA" id="ARBA00023015"/>
    </source>
</evidence>
<feature type="domain" description="HTH iclR-type" evidence="4">
    <location>
        <begin position="15"/>
        <end position="77"/>
    </location>
</feature>
<dbReference type="SUPFAM" id="SSF55781">
    <property type="entry name" value="GAF domain-like"/>
    <property type="match status" value="1"/>
</dbReference>
<proteinExistence type="predicted"/>
<dbReference type="OrthoDB" id="6687062at2"/>
<dbReference type="AlphaFoldDB" id="A0A0U4W9F7"/>
<feature type="domain" description="IclR-ED" evidence="5">
    <location>
        <begin position="78"/>
        <end position="257"/>
    </location>
</feature>
<evidence type="ECO:0000259" key="5">
    <source>
        <dbReference type="PROSITE" id="PS51078"/>
    </source>
</evidence>
<dbReference type="GO" id="GO:0045892">
    <property type="term" value="P:negative regulation of DNA-templated transcription"/>
    <property type="evidence" value="ECO:0007669"/>
    <property type="project" value="TreeGrafter"/>
</dbReference>
<dbReference type="Proteomes" id="UP000064137">
    <property type="component" value="Chromosome"/>
</dbReference>
<dbReference type="PROSITE" id="PS51077">
    <property type="entry name" value="HTH_ICLR"/>
    <property type="match status" value="1"/>
</dbReference>
<dbReference type="KEGG" id="por:APT59_10475"/>
<dbReference type="InterPro" id="IPR005471">
    <property type="entry name" value="Tscrpt_reg_IclR_N"/>
</dbReference>
<dbReference type="InterPro" id="IPR029016">
    <property type="entry name" value="GAF-like_dom_sf"/>
</dbReference>
<dbReference type="InterPro" id="IPR050707">
    <property type="entry name" value="HTH_MetabolicPath_Reg"/>
</dbReference>
<dbReference type="InterPro" id="IPR036388">
    <property type="entry name" value="WH-like_DNA-bd_sf"/>
</dbReference>
<name>A0A0U4W9F7_9PSED</name>
<dbReference type="Gene3D" id="1.10.10.10">
    <property type="entry name" value="Winged helix-like DNA-binding domain superfamily/Winged helix DNA-binding domain"/>
    <property type="match status" value="1"/>
</dbReference>
<reference evidence="6 7" key="1">
    <citation type="submission" date="2016-01" db="EMBL/GenBank/DDBJ databases">
        <title>Annotation of Pseudomonas oryzihabitans USDA-ARS-USMARC-56511.</title>
        <authorList>
            <person name="Harhay G.P."/>
            <person name="Harhay D.M."/>
            <person name="Smith T.P.L."/>
            <person name="Bono J.L."/>
            <person name="Heaton M.P."/>
            <person name="Clawson M.L."/>
            <person name="Chitko-Mckown C.G."/>
            <person name="Capik S.F."/>
            <person name="DeDonder K.D."/>
            <person name="Apley M.D."/>
            <person name="Lubbers B.V."/>
            <person name="White B.J."/>
            <person name="Larson R.L."/>
        </authorList>
    </citation>
    <scope>NUCLEOTIDE SEQUENCE [LARGE SCALE GENOMIC DNA]</scope>
    <source>
        <strain evidence="6 7">USDA-ARS-USMARC-56511</strain>
    </source>
</reference>
<dbReference type="GO" id="GO:0003700">
    <property type="term" value="F:DNA-binding transcription factor activity"/>
    <property type="evidence" value="ECO:0007669"/>
    <property type="project" value="TreeGrafter"/>
</dbReference>
<evidence type="ECO:0000259" key="4">
    <source>
        <dbReference type="PROSITE" id="PS51077"/>
    </source>
</evidence>
<evidence type="ECO:0000313" key="6">
    <source>
        <dbReference type="EMBL" id="ALZ84597.1"/>
    </source>
</evidence>